<dbReference type="GO" id="GO:0046872">
    <property type="term" value="F:metal ion binding"/>
    <property type="evidence" value="ECO:0007669"/>
    <property type="project" value="InterPro"/>
</dbReference>
<evidence type="ECO:0000256" key="1">
    <source>
        <dbReference type="ARBA" id="ARBA00010457"/>
    </source>
</evidence>
<keyword evidence="3" id="KW-1185">Reference proteome</keyword>
<dbReference type="GO" id="GO:0006801">
    <property type="term" value="P:superoxide metabolic process"/>
    <property type="evidence" value="ECO:0007669"/>
    <property type="project" value="InterPro"/>
</dbReference>
<organism evidence="2 3">
    <name type="scientific">Christiangramia echinicola</name>
    <dbReference type="NCBI Taxonomy" id="279359"/>
    <lineage>
        <taxon>Bacteria</taxon>
        <taxon>Pseudomonadati</taxon>
        <taxon>Bacteroidota</taxon>
        <taxon>Flavobacteriia</taxon>
        <taxon>Flavobacteriales</taxon>
        <taxon>Flavobacteriaceae</taxon>
        <taxon>Christiangramia</taxon>
    </lineage>
</organism>
<dbReference type="InterPro" id="IPR036423">
    <property type="entry name" value="SOD-like_Cu/Zn_dom_sf"/>
</dbReference>
<proteinExistence type="inferred from homology"/>
<gene>
    <name evidence="2" type="ORF">SAMN04488552_2173</name>
</gene>
<dbReference type="RefSeq" id="WP_089662568.1">
    <property type="nucleotide sequence ID" value="NZ_LT629745.1"/>
</dbReference>
<dbReference type="PROSITE" id="PS51257">
    <property type="entry name" value="PROKAR_LIPOPROTEIN"/>
    <property type="match status" value="1"/>
</dbReference>
<dbReference type="Proteomes" id="UP000198858">
    <property type="component" value="Chromosome I"/>
</dbReference>
<evidence type="ECO:0000313" key="2">
    <source>
        <dbReference type="EMBL" id="SDS12388.1"/>
    </source>
</evidence>
<dbReference type="Gene3D" id="2.60.40.200">
    <property type="entry name" value="Superoxide dismutase, copper/zinc binding domain"/>
    <property type="match status" value="1"/>
</dbReference>
<name>A0A1H1PMD7_9FLAO</name>
<reference evidence="2 3" key="1">
    <citation type="submission" date="2016-10" db="EMBL/GenBank/DDBJ databases">
        <authorList>
            <person name="Varghese N."/>
            <person name="Submissions S."/>
        </authorList>
    </citation>
    <scope>NUCLEOTIDE SEQUENCE [LARGE SCALE GENOMIC DNA]</scope>
    <source>
        <strain evidence="2 3">Mar_2010_102</strain>
    </source>
</reference>
<protein>
    <submittedName>
        <fullName evidence="2">Uncharacterized protein</fullName>
    </submittedName>
</protein>
<dbReference type="AlphaFoldDB" id="A0A1H1PMD7"/>
<evidence type="ECO:0000313" key="3">
    <source>
        <dbReference type="Proteomes" id="UP000198858"/>
    </source>
</evidence>
<comment type="similarity">
    <text evidence="1">Belongs to the Cu-Zn superoxide dismutase family.</text>
</comment>
<dbReference type="STRING" id="1250231.SAMN04488552_2173"/>
<accession>A0A1H1PMD7</accession>
<sequence>MNLIKGLFLSVLALGVASCDDDDDNENMENMMSYEAQLGSINDSGATGTATVTMQGDILTVNVIAQGMTPNQAHPQHIHGLEDGENGTCPPASADTDEDGIITIPEGAPSYGEVLLPLQDFPTADADGNINYEKTFMLGENGNPTVGDLDDLEDRVIVLHGINNNDEYVATIPAACGELEEM</sequence>
<dbReference type="EMBL" id="LT629745">
    <property type="protein sequence ID" value="SDS12388.1"/>
    <property type="molecule type" value="Genomic_DNA"/>
</dbReference>